<dbReference type="GeneID" id="18933350"/>
<dbReference type="VEuPathDB" id="FungiDB:MELLADRAFT_84118"/>
<accession>F4SBJ8</accession>
<dbReference type="EMBL" id="GL883190">
    <property type="protein sequence ID" value="EGF97982.1"/>
    <property type="molecule type" value="Genomic_DNA"/>
</dbReference>
<dbReference type="AlphaFoldDB" id="F4SBJ8"/>
<name>F4SBJ8_MELLP</name>
<dbReference type="Proteomes" id="UP000001072">
    <property type="component" value="Unassembled WGS sequence"/>
</dbReference>
<organism evidence="2">
    <name type="scientific">Melampsora larici-populina (strain 98AG31 / pathotype 3-4-7)</name>
    <name type="common">Poplar leaf rust fungus</name>
    <dbReference type="NCBI Taxonomy" id="747676"/>
    <lineage>
        <taxon>Eukaryota</taxon>
        <taxon>Fungi</taxon>
        <taxon>Dikarya</taxon>
        <taxon>Basidiomycota</taxon>
        <taxon>Pucciniomycotina</taxon>
        <taxon>Pucciniomycetes</taxon>
        <taxon>Pucciniales</taxon>
        <taxon>Melampsoraceae</taxon>
        <taxon>Melampsora</taxon>
    </lineage>
</organism>
<protein>
    <submittedName>
        <fullName evidence="1">Secreted protein</fullName>
    </submittedName>
</protein>
<evidence type="ECO:0000313" key="1">
    <source>
        <dbReference type="EMBL" id="EGF97982.1"/>
    </source>
</evidence>
<evidence type="ECO:0000313" key="2">
    <source>
        <dbReference type="Proteomes" id="UP000001072"/>
    </source>
</evidence>
<dbReference type="RefSeq" id="XP_007418750.1">
    <property type="nucleotide sequence ID" value="XM_007418688.1"/>
</dbReference>
<dbReference type="KEGG" id="mlr:MELLADRAFT_84118"/>
<sequence>MIVRLVVCQQVTISFVPWRVSGDFVLAICVGNVLAEFHFRVWLFFTEGSFRI</sequence>
<gene>
    <name evidence="1" type="ORF">MELLADRAFT_84118</name>
</gene>
<keyword evidence="2" id="KW-1185">Reference proteome</keyword>
<dbReference type="HOGENOM" id="CLU_3087749_0_0_1"/>
<reference evidence="2" key="1">
    <citation type="journal article" date="2011" name="Proc. Natl. Acad. Sci. U.S.A.">
        <title>Obligate biotrophy features unraveled by the genomic analysis of rust fungi.</title>
        <authorList>
            <person name="Duplessis S."/>
            <person name="Cuomo C.A."/>
            <person name="Lin Y.-C."/>
            <person name="Aerts A."/>
            <person name="Tisserant E."/>
            <person name="Veneault-Fourrey C."/>
            <person name="Joly D.L."/>
            <person name="Hacquard S."/>
            <person name="Amselem J."/>
            <person name="Cantarel B.L."/>
            <person name="Chiu R."/>
            <person name="Coutinho P.M."/>
            <person name="Feau N."/>
            <person name="Field M."/>
            <person name="Frey P."/>
            <person name="Gelhaye E."/>
            <person name="Goldberg J."/>
            <person name="Grabherr M.G."/>
            <person name="Kodira C.D."/>
            <person name="Kohler A."/>
            <person name="Kuees U."/>
            <person name="Lindquist E.A."/>
            <person name="Lucas S.M."/>
            <person name="Mago R."/>
            <person name="Mauceli E."/>
            <person name="Morin E."/>
            <person name="Murat C."/>
            <person name="Pangilinan J.L."/>
            <person name="Park R."/>
            <person name="Pearson M."/>
            <person name="Quesneville H."/>
            <person name="Rouhier N."/>
            <person name="Sakthikumar S."/>
            <person name="Salamov A.A."/>
            <person name="Schmutz J."/>
            <person name="Selles B."/>
            <person name="Shapiro H."/>
            <person name="Tanguay P."/>
            <person name="Tuskan G.A."/>
            <person name="Henrissat B."/>
            <person name="Van de Peer Y."/>
            <person name="Rouze P."/>
            <person name="Ellis J.G."/>
            <person name="Dodds P.N."/>
            <person name="Schein J.E."/>
            <person name="Zhong S."/>
            <person name="Hamelin R.C."/>
            <person name="Grigoriev I.V."/>
            <person name="Szabo L.J."/>
            <person name="Martin F."/>
        </authorList>
    </citation>
    <scope>NUCLEOTIDE SEQUENCE [LARGE SCALE GENOMIC DNA]</scope>
    <source>
        <strain evidence="2">98AG31 / pathotype 3-4-7</strain>
    </source>
</reference>
<dbReference type="InParanoid" id="F4SBJ8"/>
<proteinExistence type="predicted"/>